<comment type="similarity">
    <text evidence="2">Belongs to the RNase H family.</text>
</comment>
<dbReference type="RefSeq" id="YP_009212903.1">
    <property type="nucleotide sequence ID" value="NC_028950.1"/>
</dbReference>
<dbReference type="InterPro" id="IPR050092">
    <property type="entry name" value="RNase_H"/>
</dbReference>
<dbReference type="PANTHER" id="PTHR10642:SF26">
    <property type="entry name" value="RIBONUCLEASE H1"/>
    <property type="match status" value="1"/>
</dbReference>
<reference evidence="9 10" key="1">
    <citation type="submission" date="2014-12" db="EMBL/GenBank/DDBJ databases">
        <title>Genome analysis of a novel jumbo phage RSL2 infecting the phytopathogen Ralstonia solanacearum.</title>
        <authorList>
            <person name="Kawasaki T."/>
            <person name="Fujie M."/>
            <person name="Chatchawankanphanich O."/>
            <person name="Ogata H."/>
            <person name="Yamada T."/>
        </authorList>
    </citation>
    <scope>NUCLEOTIDE SEQUENCE [LARGE SCALE GENOMIC DNA]</scope>
    <source>
        <strain evidence="9 10">RSL2</strain>
    </source>
</reference>
<evidence type="ECO:0000259" key="8">
    <source>
        <dbReference type="PROSITE" id="PS50879"/>
    </source>
</evidence>
<dbReference type="InterPro" id="IPR036397">
    <property type="entry name" value="RNaseH_sf"/>
</dbReference>
<dbReference type="GO" id="GO:0046872">
    <property type="term" value="F:metal ion binding"/>
    <property type="evidence" value="ECO:0007669"/>
    <property type="project" value="UniProtKB-KW"/>
</dbReference>
<evidence type="ECO:0000256" key="5">
    <source>
        <dbReference type="ARBA" id="ARBA00022723"/>
    </source>
</evidence>
<dbReference type="GO" id="GO:0004523">
    <property type="term" value="F:RNA-DNA hybrid ribonuclease activity"/>
    <property type="evidence" value="ECO:0007669"/>
    <property type="project" value="UniProtKB-EC"/>
</dbReference>
<dbReference type="Gene3D" id="3.30.420.10">
    <property type="entry name" value="Ribonuclease H-like superfamily/Ribonuclease H"/>
    <property type="match status" value="1"/>
</dbReference>
<dbReference type="PANTHER" id="PTHR10642">
    <property type="entry name" value="RIBONUCLEASE H1"/>
    <property type="match status" value="1"/>
</dbReference>
<dbReference type="Proteomes" id="UP000203794">
    <property type="component" value="Segment"/>
</dbReference>
<evidence type="ECO:0000256" key="4">
    <source>
        <dbReference type="ARBA" id="ARBA00022722"/>
    </source>
</evidence>
<organism evidence="9 10">
    <name type="scientific">Ralstonia phage RSL2</name>
    <dbReference type="NCBI Taxonomy" id="1585840"/>
    <lineage>
        <taxon>Viruses</taxon>
        <taxon>Duplodnaviria</taxon>
        <taxon>Heunggongvirae</taxon>
        <taxon>Uroviricota</taxon>
        <taxon>Caudoviricetes</taxon>
        <taxon>Chimalliviridae</taxon>
        <taxon>Chiangmaivirus</taxon>
        <taxon>Chiangmaivirus RSL2</taxon>
    </lineage>
</organism>
<dbReference type="GO" id="GO:0043137">
    <property type="term" value="P:DNA replication, removal of RNA primer"/>
    <property type="evidence" value="ECO:0007669"/>
    <property type="project" value="TreeGrafter"/>
</dbReference>
<evidence type="ECO:0000313" key="10">
    <source>
        <dbReference type="Proteomes" id="UP000203794"/>
    </source>
</evidence>
<sequence length="529" mass="59506">MSDLKIDAIILHTDGSCVPNPGEGGWGIHGYAYSNEAPKKGSGNADFYLTNEGYVDKAMLDAFRKNEDPYANLDESKLKEGTMSILDRHMESLEVTPVFYVDGFGPSPIDPEKGKSSNNIAEITALIKALEFCQRENIRTIRLWLDSEYTLDGFTKVLPLWAKNNWRRRDGNEIKNKGLWQYLWKLKNEMKDYDIKCDWIPGHSIFLGNQLADVNANLGKNMTLAGLTDDAFHKEPAQGYWKAAEVDKHPLICHQKLFFNGEMTGTEKGRYFMGAIDKDLGLFGKRLSDTSYSVIQTKEPIESLETLIAHHCKLGGYKNEMVIGHLGAFFKSNVYKMFTEYGTWALYQPNSYNNNLSSVDKQVVTEVVDPPKKALEAVMAVNTLASRLDEWLSQDETSKRYAVTDLTPHLYETSITKKKNKDIPVTKLKASIKPGVASIEVDALYRDSNGVEITLPTILTFGIDMADRNGLKRIEETNPKVTLLTWEESPGVFRYFTVIEAGDDAGAYCGYYSNVRLNKAKQSKLKKAA</sequence>
<evidence type="ECO:0000313" key="9">
    <source>
        <dbReference type="EMBL" id="BAQ02582.1"/>
    </source>
</evidence>
<proteinExistence type="inferred from homology"/>
<dbReference type="PROSITE" id="PS50879">
    <property type="entry name" value="RNASE_H_1"/>
    <property type="match status" value="1"/>
</dbReference>
<protein>
    <recommendedName>
        <fullName evidence="3">ribonuclease H</fullName>
        <ecNumber evidence="3">3.1.26.4</ecNumber>
    </recommendedName>
</protein>
<accession>A0A0A8J8Q6</accession>
<evidence type="ECO:0000256" key="1">
    <source>
        <dbReference type="ARBA" id="ARBA00000077"/>
    </source>
</evidence>
<dbReference type="InterPro" id="IPR012337">
    <property type="entry name" value="RNaseH-like_sf"/>
</dbReference>
<evidence type="ECO:0000256" key="2">
    <source>
        <dbReference type="ARBA" id="ARBA00005300"/>
    </source>
</evidence>
<dbReference type="EC" id="3.1.26.4" evidence="3"/>
<name>A0A0A8J8Q6_9CAUD</name>
<keyword evidence="6" id="KW-0255">Endonuclease</keyword>
<keyword evidence="7" id="KW-0378">Hydrolase</keyword>
<dbReference type="Pfam" id="PF00075">
    <property type="entry name" value="RNase_H"/>
    <property type="match status" value="1"/>
</dbReference>
<evidence type="ECO:0000256" key="6">
    <source>
        <dbReference type="ARBA" id="ARBA00022759"/>
    </source>
</evidence>
<dbReference type="GO" id="GO:0003676">
    <property type="term" value="F:nucleic acid binding"/>
    <property type="evidence" value="ECO:0007669"/>
    <property type="project" value="InterPro"/>
</dbReference>
<dbReference type="KEGG" id="vg:26639495"/>
<evidence type="ECO:0000256" key="3">
    <source>
        <dbReference type="ARBA" id="ARBA00012180"/>
    </source>
</evidence>
<feature type="domain" description="RNase H type-1" evidence="8">
    <location>
        <begin position="5"/>
        <end position="221"/>
    </location>
</feature>
<dbReference type="EMBL" id="AP014693">
    <property type="protein sequence ID" value="BAQ02582.1"/>
    <property type="molecule type" value="Genomic_DNA"/>
</dbReference>
<dbReference type="SUPFAM" id="SSF53098">
    <property type="entry name" value="Ribonuclease H-like"/>
    <property type="match status" value="1"/>
</dbReference>
<evidence type="ECO:0000256" key="7">
    <source>
        <dbReference type="ARBA" id="ARBA00022801"/>
    </source>
</evidence>
<keyword evidence="5" id="KW-0479">Metal-binding</keyword>
<dbReference type="InterPro" id="IPR002156">
    <property type="entry name" value="RNaseH_domain"/>
</dbReference>
<keyword evidence="4" id="KW-0540">Nuclease</keyword>
<keyword evidence="10" id="KW-1185">Reference proteome</keyword>
<comment type="catalytic activity">
    <reaction evidence="1">
        <text>Endonucleolytic cleavage to 5'-phosphomonoester.</text>
        <dbReference type="EC" id="3.1.26.4"/>
    </reaction>
</comment>
<dbReference type="GeneID" id="26639495"/>
<dbReference type="OrthoDB" id="4167at10239"/>